<proteinExistence type="predicted"/>
<dbReference type="Gene3D" id="3.40.190.10">
    <property type="entry name" value="Periplasmic binding protein-like II"/>
    <property type="match status" value="2"/>
</dbReference>
<feature type="domain" description="Solute-binding protein family 3/N-terminal" evidence="3">
    <location>
        <begin position="24"/>
        <end position="253"/>
    </location>
</feature>
<evidence type="ECO:0000259" key="3">
    <source>
        <dbReference type="SMART" id="SM00062"/>
    </source>
</evidence>
<dbReference type="SMART" id="SM00062">
    <property type="entry name" value="PBPb"/>
    <property type="match status" value="1"/>
</dbReference>
<dbReference type="HOGENOM" id="CLU_019602_18_0_4"/>
<sequence>MKAKLLVASLLATVFFAQAQAAQVLRIGTDPADPPFESYDAKGNLVGIDPEIGDYICKAMNVECEWVTLSFDSMIPALRSKKIDMVLSTMSITPERQKVVSFSEPLYVTSTRLMVAKNSPDIGASVEELKGKTVGVQAGTIQSAYAKKYWEPNGVKVVDFDTNQLVKQDLALGRLDASLQDVAGTIYFLDTPEGQGFKLTGEFVYDKAIFGEGCGIAFRKNDKKLIADVNKALEQMRADGTYAKILEKYNRFGILDPRTQK</sequence>
<feature type="chain" id="PRO_5001717528" description="Solute-binding protein family 3/N-terminal domain-containing protein" evidence="2">
    <location>
        <begin position="22"/>
        <end position="261"/>
    </location>
</feature>
<evidence type="ECO:0000313" key="5">
    <source>
        <dbReference type="Proteomes" id="UP000028945"/>
    </source>
</evidence>
<dbReference type="STRING" id="1072685.IX83_04930"/>
<dbReference type="PANTHER" id="PTHR35936">
    <property type="entry name" value="MEMBRANE-BOUND LYTIC MUREIN TRANSGLYCOSYLASE F"/>
    <property type="match status" value="1"/>
</dbReference>
<dbReference type="Pfam" id="PF00497">
    <property type="entry name" value="SBP_bac_3"/>
    <property type="match status" value="1"/>
</dbReference>
<gene>
    <name evidence="4" type="ORF">IX83_04930</name>
</gene>
<evidence type="ECO:0000256" key="2">
    <source>
        <dbReference type="SAM" id="SignalP"/>
    </source>
</evidence>
<dbReference type="OrthoDB" id="368476at2"/>
<dbReference type="InterPro" id="IPR001638">
    <property type="entry name" value="Solute-binding_3/MltF_N"/>
</dbReference>
<dbReference type="RefSeq" id="WP_038499781.1">
    <property type="nucleotide sequence ID" value="NZ_AFWK01000017.1"/>
</dbReference>
<organism evidence="4 5">
    <name type="scientific">Basilea psittacipulmonis DSM 24701</name>
    <dbReference type="NCBI Taxonomy" id="1072685"/>
    <lineage>
        <taxon>Bacteria</taxon>
        <taxon>Pseudomonadati</taxon>
        <taxon>Pseudomonadota</taxon>
        <taxon>Betaproteobacteria</taxon>
        <taxon>Burkholderiales</taxon>
        <taxon>Alcaligenaceae</taxon>
        <taxon>Basilea</taxon>
    </lineage>
</organism>
<accession>A0A077DF50</accession>
<keyword evidence="5" id="KW-1185">Reference proteome</keyword>
<keyword evidence="1 2" id="KW-0732">Signal</keyword>
<dbReference type="AlphaFoldDB" id="A0A077DF50"/>
<dbReference type="Proteomes" id="UP000028945">
    <property type="component" value="Chromosome"/>
</dbReference>
<evidence type="ECO:0000313" key="4">
    <source>
        <dbReference type="EMBL" id="AIL32736.1"/>
    </source>
</evidence>
<name>A0A077DF50_9BURK</name>
<dbReference type="SUPFAM" id="SSF53850">
    <property type="entry name" value="Periplasmic binding protein-like II"/>
    <property type="match status" value="1"/>
</dbReference>
<protein>
    <recommendedName>
        <fullName evidence="3">Solute-binding protein family 3/N-terminal domain-containing protein</fullName>
    </recommendedName>
</protein>
<dbReference type="PANTHER" id="PTHR35936:SF13">
    <property type="entry name" value="HISTIDINE-BINDING PERIPLASMIC PROTEIN"/>
    <property type="match status" value="1"/>
</dbReference>
<dbReference type="eggNOG" id="COG0834">
    <property type="taxonomic scope" value="Bacteria"/>
</dbReference>
<feature type="signal peptide" evidence="2">
    <location>
        <begin position="1"/>
        <end position="21"/>
    </location>
</feature>
<evidence type="ECO:0000256" key="1">
    <source>
        <dbReference type="ARBA" id="ARBA00022729"/>
    </source>
</evidence>
<reference evidence="4 5" key="1">
    <citation type="journal article" date="2014" name="BMC Genomics">
        <title>A genomic perspective on a new bacterial genus and species from the Alcaligenaceae family, Basilea psittacipulmonis.</title>
        <authorList>
            <person name="Whiteson K.L."/>
            <person name="Hernandez D."/>
            <person name="Lazarevic V."/>
            <person name="Gaia N."/>
            <person name="Farinelli L."/>
            <person name="Francois P."/>
            <person name="Pilo P."/>
            <person name="Frey J."/>
            <person name="Schrenzel J."/>
        </authorList>
    </citation>
    <scope>NUCLEOTIDE SEQUENCE [LARGE SCALE GENOMIC DNA]</scope>
    <source>
        <strain evidence="4 5">DSM 24701</strain>
    </source>
</reference>
<dbReference type="EMBL" id="CP009238">
    <property type="protein sequence ID" value="AIL32736.1"/>
    <property type="molecule type" value="Genomic_DNA"/>
</dbReference>
<dbReference type="KEGG" id="bpsi:IX83_04930"/>